<comment type="caution">
    <text evidence="1">The sequence shown here is derived from an EMBL/GenBank/DDBJ whole genome shotgun (WGS) entry which is preliminary data.</text>
</comment>
<protein>
    <submittedName>
        <fullName evidence="1">Uncharacterized protein</fullName>
    </submittedName>
</protein>
<sequence>MPVTHQHFRRPGGAETVDHGIDFLRQEPLALIVIAPFGKDPVLEVEDSGDALHVGHQKDFHNRPQSLKVRKGSCGLSGALSKHCFRCSMSARNSRMASFGSLVVGSSKEIQPSKRASFSA</sequence>
<dbReference type="AlphaFoldDB" id="A0A645FCH8"/>
<organism evidence="1">
    <name type="scientific">bioreactor metagenome</name>
    <dbReference type="NCBI Taxonomy" id="1076179"/>
    <lineage>
        <taxon>unclassified sequences</taxon>
        <taxon>metagenomes</taxon>
        <taxon>ecological metagenomes</taxon>
    </lineage>
</organism>
<name>A0A645FCH8_9ZZZZ</name>
<accession>A0A645FCH8</accession>
<proteinExistence type="predicted"/>
<reference evidence="1" key="1">
    <citation type="submission" date="2019-08" db="EMBL/GenBank/DDBJ databases">
        <authorList>
            <person name="Kucharzyk K."/>
            <person name="Murdoch R.W."/>
            <person name="Higgins S."/>
            <person name="Loffler F."/>
        </authorList>
    </citation>
    <scope>NUCLEOTIDE SEQUENCE</scope>
</reference>
<gene>
    <name evidence="1" type="ORF">SDC9_158924</name>
</gene>
<evidence type="ECO:0000313" key="1">
    <source>
        <dbReference type="EMBL" id="MPN11620.1"/>
    </source>
</evidence>
<dbReference type="EMBL" id="VSSQ01057852">
    <property type="protein sequence ID" value="MPN11620.1"/>
    <property type="molecule type" value="Genomic_DNA"/>
</dbReference>